<dbReference type="Proteomes" id="UP001642464">
    <property type="component" value="Unassembled WGS sequence"/>
</dbReference>
<organism evidence="1 2">
    <name type="scientific">Durusdinium trenchii</name>
    <dbReference type="NCBI Taxonomy" id="1381693"/>
    <lineage>
        <taxon>Eukaryota</taxon>
        <taxon>Sar</taxon>
        <taxon>Alveolata</taxon>
        <taxon>Dinophyceae</taxon>
        <taxon>Suessiales</taxon>
        <taxon>Symbiodiniaceae</taxon>
        <taxon>Durusdinium</taxon>
    </lineage>
</organism>
<keyword evidence="2" id="KW-1185">Reference proteome</keyword>
<name>A0ABP0SS09_9DINO</name>
<evidence type="ECO:0000313" key="1">
    <source>
        <dbReference type="EMBL" id="CAK9115148.1"/>
    </source>
</evidence>
<proteinExistence type="predicted"/>
<accession>A0ABP0SS09</accession>
<protein>
    <submittedName>
        <fullName evidence="1">Uncharacterized protein</fullName>
    </submittedName>
</protein>
<dbReference type="EMBL" id="CAXAMM010044561">
    <property type="protein sequence ID" value="CAK9115148.1"/>
    <property type="molecule type" value="Genomic_DNA"/>
</dbReference>
<comment type="caution">
    <text evidence="1">The sequence shown here is derived from an EMBL/GenBank/DDBJ whole genome shotgun (WGS) entry which is preliminary data.</text>
</comment>
<reference evidence="1 2" key="1">
    <citation type="submission" date="2024-02" db="EMBL/GenBank/DDBJ databases">
        <authorList>
            <person name="Chen Y."/>
            <person name="Shah S."/>
            <person name="Dougan E. K."/>
            <person name="Thang M."/>
            <person name="Chan C."/>
        </authorList>
    </citation>
    <scope>NUCLEOTIDE SEQUENCE [LARGE SCALE GENOMIC DNA]</scope>
</reference>
<sequence>MWRCGLLRPASVGLRSQTWGQHLLTPAFVRGHSGKRYLTLDELVGFGVWWCKESGLNSRLEQSDLRAALRKQADLLELTDEQRISLQDAEILLEEMQRDKQVKIMIPFDIEEFQKYEAVKSTFLIDVELGKPLVQDDWLTFQAFAQAELTTSAEILKFAEDRGACVEVVNSAAKIKGHNGVQIDRLQCFTSKAWEGYKKGGDWKRVIAKLYEMGLREKIEESEEKEYCKWCKLFQSPEGIQTCTSTQRDCRRLASTTWRMKL</sequence>
<gene>
    <name evidence="1" type="ORF">SCF082_LOCUS53301</name>
</gene>
<evidence type="ECO:0000313" key="2">
    <source>
        <dbReference type="Proteomes" id="UP001642464"/>
    </source>
</evidence>